<protein>
    <recommendedName>
        <fullName evidence="3">Phage tail tape measure protein</fullName>
    </recommendedName>
</protein>
<dbReference type="EMBL" id="JALBWM010000377">
    <property type="protein sequence ID" value="MCO1337114.1"/>
    <property type="molecule type" value="Genomic_DNA"/>
</dbReference>
<evidence type="ECO:0000313" key="2">
    <source>
        <dbReference type="Proteomes" id="UP001139028"/>
    </source>
</evidence>
<sequence>MSKKSLGTLTLDLIAKVGGFQEGLDKAERGTEKWKRQLKKNVSAVGKAFAGLSVAAAGALAVMTARVLESSAEIENLSAAANTNTGEFQRLTYAAQRYGVEQDKVADILKDTSDKVGDFLQTGAGPMADFFENIAPQVGVTAEEFRHLSGR</sequence>
<comment type="caution">
    <text evidence="1">The sequence shown here is derived from an EMBL/GenBank/DDBJ whole genome shotgun (WGS) entry which is preliminary data.</text>
</comment>
<dbReference type="AlphaFoldDB" id="A0A9X2ERI7"/>
<evidence type="ECO:0008006" key="3">
    <source>
        <dbReference type="Google" id="ProtNLM"/>
    </source>
</evidence>
<evidence type="ECO:0000313" key="1">
    <source>
        <dbReference type="EMBL" id="MCO1337114.1"/>
    </source>
</evidence>
<organism evidence="1 2">
    <name type="scientific">Microbulbifer okhotskensis</name>
    <dbReference type="NCBI Taxonomy" id="2926617"/>
    <lineage>
        <taxon>Bacteria</taxon>
        <taxon>Pseudomonadati</taxon>
        <taxon>Pseudomonadota</taxon>
        <taxon>Gammaproteobacteria</taxon>
        <taxon>Cellvibrionales</taxon>
        <taxon>Microbulbiferaceae</taxon>
        <taxon>Microbulbifer</taxon>
    </lineage>
</organism>
<accession>A0A9X2ERI7</accession>
<gene>
    <name evidence="1" type="ORF">MO867_22580</name>
</gene>
<reference evidence="1" key="1">
    <citation type="journal article" date="2022" name="Arch. Microbiol.">
        <title>Microbulbifer okhotskensis sp. nov., isolated from a deep bottom sediment of the Okhotsk Sea.</title>
        <authorList>
            <person name="Romanenko L."/>
            <person name="Kurilenko V."/>
            <person name="Otstavnykh N."/>
            <person name="Velansky P."/>
            <person name="Isaeva M."/>
            <person name="Mikhailov V."/>
        </authorList>
    </citation>
    <scope>NUCLEOTIDE SEQUENCE</scope>
    <source>
        <strain evidence="1">OS29</strain>
    </source>
</reference>
<dbReference type="RefSeq" id="WP_252473364.1">
    <property type="nucleotide sequence ID" value="NZ_JALBWM010000377.1"/>
</dbReference>
<dbReference type="Proteomes" id="UP001139028">
    <property type="component" value="Unassembled WGS sequence"/>
</dbReference>
<name>A0A9X2ERI7_9GAMM</name>
<keyword evidence="2" id="KW-1185">Reference proteome</keyword>
<feature type="non-terminal residue" evidence="1">
    <location>
        <position position="151"/>
    </location>
</feature>
<proteinExistence type="predicted"/>